<dbReference type="Pfam" id="PF02578">
    <property type="entry name" value="Cu-oxidase_4"/>
    <property type="match status" value="1"/>
</dbReference>
<dbReference type="EMBL" id="MSKJ01000006">
    <property type="protein sequence ID" value="OLO45626.1"/>
    <property type="molecule type" value="Genomic_DNA"/>
</dbReference>
<dbReference type="GO" id="GO:0016787">
    <property type="term" value="F:hydrolase activity"/>
    <property type="evidence" value="ECO:0007669"/>
    <property type="project" value="UniProtKB-KW"/>
</dbReference>
<dbReference type="SUPFAM" id="SSF64438">
    <property type="entry name" value="CNF1/YfiH-like putative cysteine hydrolases"/>
    <property type="match status" value="1"/>
</dbReference>
<evidence type="ECO:0000256" key="8">
    <source>
        <dbReference type="ARBA" id="ARBA00023008"/>
    </source>
</evidence>
<dbReference type="GO" id="GO:0017061">
    <property type="term" value="F:S-methyl-5-thioadenosine phosphorylase activity"/>
    <property type="evidence" value="ECO:0007669"/>
    <property type="project" value="UniProtKB-EC"/>
</dbReference>
<accession>A0A1Q8VBZ8</accession>
<name>A0A1Q8VBZ8_9ACTO</name>
<protein>
    <recommendedName>
        <fullName evidence="14">Purine nucleoside phosphorylase</fullName>
    </recommendedName>
</protein>
<dbReference type="PANTHER" id="PTHR30616">
    <property type="entry name" value="UNCHARACTERIZED PROTEIN YFIH"/>
    <property type="match status" value="1"/>
</dbReference>
<evidence type="ECO:0000256" key="2">
    <source>
        <dbReference type="ARBA" id="ARBA00003215"/>
    </source>
</evidence>
<evidence type="ECO:0000256" key="6">
    <source>
        <dbReference type="ARBA" id="ARBA00022801"/>
    </source>
</evidence>
<organism evidence="12 13">
    <name type="scientific">Actinomyces oris</name>
    <dbReference type="NCBI Taxonomy" id="544580"/>
    <lineage>
        <taxon>Bacteria</taxon>
        <taxon>Bacillati</taxon>
        <taxon>Actinomycetota</taxon>
        <taxon>Actinomycetes</taxon>
        <taxon>Actinomycetales</taxon>
        <taxon>Actinomycetaceae</taxon>
        <taxon>Actinomyces</taxon>
    </lineage>
</organism>
<evidence type="ECO:0000256" key="10">
    <source>
        <dbReference type="ARBA" id="ARBA00048968"/>
    </source>
</evidence>
<comment type="catalytic activity">
    <reaction evidence="9">
        <text>adenosine + H2O + H(+) = inosine + NH4(+)</text>
        <dbReference type="Rhea" id="RHEA:24408"/>
        <dbReference type="ChEBI" id="CHEBI:15377"/>
        <dbReference type="ChEBI" id="CHEBI:15378"/>
        <dbReference type="ChEBI" id="CHEBI:16335"/>
        <dbReference type="ChEBI" id="CHEBI:17596"/>
        <dbReference type="ChEBI" id="CHEBI:28938"/>
        <dbReference type="EC" id="3.5.4.4"/>
    </reaction>
    <physiologicalReaction direction="left-to-right" evidence="9">
        <dbReference type="Rhea" id="RHEA:24409"/>
    </physiologicalReaction>
</comment>
<evidence type="ECO:0000256" key="3">
    <source>
        <dbReference type="ARBA" id="ARBA00007353"/>
    </source>
</evidence>
<dbReference type="GO" id="GO:0005507">
    <property type="term" value="F:copper ion binding"/>
    <property type="evidence" value="ECO:0007669"/>
    <property type="project" value="TreeGrafter"/>
</dbReference>
<dbReference type="RefSeq" id="WP_075376253.1">
    <property type="nucleotide sequence ID" value="NZ_MSKJ01000006.1"/>
</dbReference>
<comment type="similarity">
    <text evidence="3">Belongs to the purine nucleoside phosphorylase YfiH/LACC1 family.</text>
</comment>
<keyword evidence="5" id="KW-0479">Metal-binding</keyword>
<dbReference type="OrthoDB" id="4279at2"/>
<sequence>MCDASAVEISDLIEVDLGPRARGYFTTRGLRARPVSVPNAAGTHARGGEGGGGGHGGGAAYDGWNLALHVGDDPQRVHCHRRRLEDLLGLEQGRRLAWMNQVHSAVVSTAKVDEVPTADALVLDVRTVGAPAGCCVLVADCVPVLLASGDGVLTAAVHAGRRGMLDGVVASTIEFLQRAGAEPADLWAAVGPSICGSCYEVPDDMFALSAQREPACASRTSWGTPGLDVAAGVLAQLERAGVGHISADRWCTYEDPRFYSYRRDGVTGRLAGIAIPR</sequence>
<dbReference type="AlphaFoldDB" id="A0A1Q8VBZ8"/>
<dbReference type="Proteomes" id="UP000186857">
    <property type="component" value="Unassembled WGS sequence"/>
</dbReference>
<evidence type="ECO:0000256" key="5">
    <source>
        <dbReference type="ARBA" id="ARBA00022723"/>
    </source>
</evidence>
<evidence type="ECO:0000256" key="9">
    <source>
        <dbReference type="ARBA" id="ARBA00047989"/>
    </source>
</evidence>
<comment type="function">
    <text evidence="2">Purine nucleoside enzyme that catalyzes the phosphorolysis of adenosine and inosine nucleosides, yielding D-ribose 1-phosphate and the respective free bases, adenine and hypoxanthine. Also catalyzes the phosphorolysis of S-methyl-5'-thioadenosine into adenine and S-methyl-5-thio-alpha-D-ribose 1-phosphate. Also has adenosine deaminase activity.</text>
</comment>
<dbReference type="CDD" id="cd16833">
    <property type="entry name" value="YfiH"/>
    <property type="match status" value="1"/>
</dbReference>
<comment type="caution">
    <text evidence="12">The sequence shown here is derived from an EMBL/GenBank/DDBJ whole genome shotgun (WGS) entry which is preliminary data.</text>
</comment>
<dbReference type="Gene3D" id="3.60.140.10">
    <property type="entry name" value="CNF1/YfiH-like putative cysteine hydrolases"/>
    <property type="match status" value="1"/>
</dbReference>
<comment type="catalytic activity">
    <reaction evidence="11">
        <text>S-methyl-5'-thioadenosine + phosphate = 5-(methylsulfanyl)-alpha-D-ribose 1-phosphate + adenine</text>
        <dbReference type="Rhea" id="RHEA:11852"/>
        <dbReference type="ChEBI" id="CHEBI:16708"/>
        <dbReference type="ChEBI" id="CHEBI:17509"/>
        <dbReference type="ChEBI" id="CHEBI:43474"/>
        <dbReference type="ChEBI" id="CHEBI:58533"/>
        <dbReference type="EC" id="2.4.2.28"/>
    </reaction>
    <physiologicalReaction direction="left-to-right" evidence="11">
        <dbReference type="Rhea" id="RHEA:11853"/>
    </physiologicalReaction>
</comment>
<proteinExistence type="inferred from homology"/>
<keyword evidence="4" id="KW-0808">Transferase</keyword>
<keyword evidence="7" id="KW-0862">Zinc</keyword>
<dbReference type="InterPro" id="IPR003730">
    <property type="entry name" value="Cu_polyphenol_OxRdtase"/>
</dbReference>
<reference evidence="12 13" key="1">
    <citation type="submission" date="2016-12" db="EMBL/GenBank/DDBJ databases">
        <title>Genomic Comparison of strains in the 'Actinomyces naeslundii' Group.</title>
        <authorList>
            <person name="Mughal S.R."/>
            <person name="Do T."/>
            <person name="Gilbert S.C."/>
            <person name="Witherden E.A."/>
            <person name="Didelot X."/>
            <person name="Beighton D."/>
        </authorList>
    </citation>
    <scope>NUCLEOTIDE SEQUENCE [LARGE SCALE GENOMIC DNA]</scope>
    <source>
        <strain evidence="12 13">CCUG 33920</strain>
    </source>
</reference>
<comment type="catalytic activity">
    <reaction evidence="10">
        <text>adenosine + phosphate = alpha-D-ribose 1-phosphate + adenine</text>
        <dbReference type="Rhea" id="RHEA:27642"/>
        <dbReference type="ChEBI" id="CHEBI:16335"/>
        <dbReference type="ChEBI" id="CHEBI:16708"/>
        <dbReference type="ChEBI" id="CHEBI:43474"/>
        <dbReference type="ChEBI" id="CHEBI:57720"/>
        <dbReference type="EC" id="2.4.2.1"/>
    </reaction>
    <physiologicalReaction direction="left-to-right" evidence="10">
        <dbReference type="Rhea" id="RHEA:27643"/>
    </physiologicalReaction>
</comment>
<gene>
    <name evidence="12" type="ORF">BKH29_03415</name>
</gene>
<comment type="catalytic activity">
    <reaction evidence="1">
        <text>inosine + phosphate = alpha-D-ribose 1-phosphate + hypoxanthine</text>
        <dbReference type="Rhea" id="RHEA:27646"/>
        <dbReference type="ChEBI" id="CHEBI:17368"/>
        <dbReference type="ChEBI" id="CHEBI:17596"/>
        <dbReference type="ChEBI" id="CHEBI:43474"/>
        <dbReference type="ChEBI" id="CHEBI:57720"/>
        <dbReference type="EC" id="2.4.2.1"/>
    </reaction>
    <physiologicalReaction direction="left-to-right" evidence="1">
        <dbReference type="Rhea" id="RHEA:27647"/>
    </physiologicalReaction>
</comment>
<dbReference type="PANTHER" id="PTHR30616:SF2">
    <property type="entry name" value="PURINE NUCLEOSIDE PHOSPHORYLASE LACC1"/>
    <property type="match status" value="1"/>
</dbReference>
<evidence type="ECO:0000256" key="11">
    <source>
        <dbReference type="ARBA" id="ARBA00049893"/>
    </source>
</evidence>
<evidence type="ECO:0000313" key="12">
    <source>
        <dbReference type="EMBL" id="OLO45626.1"/>
    </source>
</evidence>
<evidence type="ECO:0000256" key="1">
    <source>
        <dbReference type="ARBA" id="ARBA00000553"/>
    </source>
</evidence>
<dbReference type="InterPro" id="IPR011324">
    <property type="entry name" value="Cytotoxic_necrot_fac-like_cat"/>
</dbReference>
<evidence type="ECO:0000313" key="13">
    <source>
        <dbReference type="Proteomes" id="UP000186857"/>
    </source>
</evidence>
<dbReference type="InterPro" id="IPR038371">
    <property type="entry name" value="Cu_polyphenol_OxRdtase_sf"/>
</dbReference>
<evidence type="ECO:0000256" key="7">
    <source>
        <dbReference type="ARBA" id="ARBA00022833"/>
    </source>
</evidence>
<keyword evidence="6" id="KW-0378">Hydrolase</keyword>
<evidence type="ECO:0008006" key="14">
    <source>
        <dbReference type="Google" id="ProtNLM"/>
    </source>
</evidence>
<evidence type="ECO:0000256" key="4">
    <source>
        <dbReference type="ARBA" id="ARBA00022679"/>
    </source>
</evidence>
<keyword evidence="8" id="KW-0186">Copper</keyword>